<proteinExistence type="predicted"/>
<dbReference type="GO" id="GO:0030496">
    <property type="term" value="C:midbody"/>
    <property type="evidence" value="ECO:0007669"/>
    <property type="project" value="TreeGrafter"/>
</dbReference>
<feature type="coiled-coil region" evidence="1">
    <location>
        <begin position="47"/>
        <end position="109"/>
    </location>
</feature>
<evidence type="ECO:0000313" key="3">
    <source>
        <dbReference type="EMBL" id="KOB75630.1"/>
    </source>
</evidence>
<protein>
    <submittedName>
        <fullName evidence="3">USP6 N-terminal-like protein</fullName>
    </submittedName>
</protein>
<dbReference type="GO" id="GO:0032456">
    <property type="term" value="P:endocytic recycling"/>
    <property type="evidence" value="ECO:0007669"/>
    <property type="project" value="TreeGrafter"/>
</dbReference>
<dbReference type="STRING" id="104452.A0A0L7LJM8"/>
<dbReference type="AlphaFoldDB" id="A0A0L7LJM8"/>
<organism evidence="3 4">
    <name type="scientific">Operophtera brumata</name>
    <name type="common">Winter moth</name>
    <name type="synonym">Phalaena brumata</name>
    <dbReference type="NCBI Taxonomy" id="104452"/>
    <lineage>
        <taxon>Eukaryota</taxon>
        <taxon>Metazoa</taxon>
        <taxon>Ecdysozoa</taxon>
        <taxon>Arthropoda</taxon>
        <taxon>Hexapoda</taxon>
        <taxon>Insecta</taxon>
        <taxon>Pterygota</taxon>
        <taxon>Neoptera</taxon>
        <taxon>Endopterygota</taxon>
        <taxon>Lepidoptera</taxon>
        <taxon>Glossata</taxon>
        <taxon>Ditrysia</taxon>
        <taxon>Geometroidea</taxon>
        <taxon>Geometridae</taxon>
        <taxon>Larentiinae</taxon>
        <taxon>Operophtera</taxon>
    </lineage>
</organism>
<dbReference type="PANTHER" id="PTHR15726">
    <property type="entry name" value="RAB11-FAMILY INTERACTING PROTEIN"/>
    <property type="match status" value="1"/>
</dbReference>
<dbReference type="GO" id="GO:0055038">
    <property type="term" value="C:recycling endosome membrane"/>
    <property type="evidence" value="ECO:0007669"/>
    <property type="project" value="TreeGrafter"/>
</dbReference>
<feature type="non-terminal residue" evidence="3">
    <location>
        <position position="1"/>
    </location>
</feature>
<keyword evidence="1" id="KW-0175">Coiled coil</keyword>
<name>A0A0L7LJM8_OPEBR</name>
<comment type="caution">
    <text evidence="3">The sequence shown here is derived from an EMBL/GenBank/DDBJ whole genome shotgun (WGS) entry which is preliminary data.</text>
</comment>
<gene>
    <name evidence="3" type="ORF">OBRU01_07204</name>
</gene>
<evidence type="ECO:0000313" key="4">
    <source>
        <dbReference type="Proteomes" id="UP000037510"/>
    </source>
</evidence>
<keyword evidence="4" id="KW-1185">Reference proteome</keyword>
<evidence type="ECO:0000256" key="1">
    <source>
        <dbReference type="SAM" id="Coils"/>
    </source>
</evidence>
<dbReference type="GO" id="GO:0032154">
    <property type="term" value="C:cleavage furrow"/>
    <property type="evidence" value="ECO:0007669"/>
    <property type="project" value="TreeGrafter"/>
</dbReference>
<dbReference type="Pfam" id="PF25450">
    <property type="entry name" value="Rab11-FIP3"/>
    <property type="match status" value="1"/>
</dbReference>
<sequence>LVISCHILYYSIFLIQIECRCEESIAEEKRRSREAISRVERDRDSQLSAITDRLSVAEQEASGLRQEVRLLRGVAETLRANADVTARAHRDAQEQVSELSAQLSAAREAERREREAAATSTAMLAAAKGELQRLREVPPPPPDPRLDELRNELTLLRTQNKSLSEAQEELQAQILTRGVEEGRSLLDGVSGPLVAGNSLAHEFSQMSDDEVKYFNVPNIKA</sequence>
<feature type="domain" description="Rab11-FIP3/4" evidence="2">
    <location>
        <begin position="17"/>
        <end position="119"/>
    </location>
</feature>
<reference evidence="3 4" key="1">
    <citation type="journal article" date="2015" name="Genome Biol. Evol.">
        <title>The genome of winter moth (Operophtera brumata) provides a genomic perspective on sexual dimorphism and phenology.</title>
        <authorList>
            <person name="Derks M.F."/>
            <person name="Smit S."/>
            <person name="Salis L."/>
            <person name="Schijlen E."/>
            <person name="Bossers A."/>
            <person name="Mateman C."/>
            <person name="Pijl A.S."/>
            <person name="de Ridder D."/>
            <person name="Groenen M.A."/>
            <person name="Visser M.E."/>
            <person name="Megens H.J."/>
        </authorList>
    </citation>
    <scope>NUCLEOTIDE SEQUENCE [LARGE SCALE GENOMIC DNA]</scope>
    <source>
        <strain evidence="3">WM2013NL</strain>
        <tissue evidence="3">Head and thorax</tissue>
    </source>
</reference>
<dbReference type="GO" id="GO:0032465">
    <property type="term" value="P:regulation of cytokinesis"/>
    <property type="evidence" value="ECO:0007669"/>
    <property type="project" value="TreeGrafter"/>
</dbReference>
<feature type="coiled-coil region" evidence="1">
    <location>
        <begin position="146"/>
        <end position="173"/>
    </location>
</feature>
<dbReference type="InterPro" id="IPR051977">
    <property type="entry name" value="Rab11-interacting_regulator"/>
</dbReference>
<dbReference type="PANTHER" id="PTHR15726:SF7">
    <property type="entry name" value="NUCLEAR FALLOUT, ISOFORM J"/>
    <property type="match status" value="1"/>
</dbReference>
<evidence type="ECO:0000259" key="2">
    <source>
        <dbReference type="Pfam" id="PF25450"/>
    </source>
</evidence>
<dbReference type="Proteomes" id="UP000037510">
    <property type="component" value="Unassembled WGS sequence"/>
</dbReference>
<dbReference type="EMBL" id="JTDY01000862">
    <property type="protein sequence ID" value="KOB75630.1"/>
    <property type="molecule type" value="Genomic_DNA"/>
</dbReference>
<dbReference type="InterPro" id="IPR057316">
    <property type="entry name" value="Rab11-FIP3/4_dom"/>
</dbReference>
<accession>A0A0L7LJM8</accession>
<dbReference type="GO" id="GO:0030139">
    <property type="term" value="C:endocytic vesicle"/>
    <property type="evidence" value="ECO:0007669"/>
    <property type="project" value="TreeGrafter"/>
</dbReference>